<gene>
    <name evidence="1" type="ORF">SAMN02745150_01033</name>
</gene>
<evidence type="ECO:0000313" key="2">
    <source>
        <dbReference type="Proteomes" id="UP000240042"/>
    </source>
</evidence>
<dbReference type="EMBL" id="FOKY01000010">
    <property type="protein sequence ID" value="SFB84227.1"/>
    <property type="molecule type" value="Genomic_DNA"/>
</dbReference>
<dbReference type="InterPro" id="IPR000150">
    <property type="entry name" value="Cof"/>
</dbReference>
<sequence length="283" mass="32119">MFDPKKIKAVGIDIDGTLINSQEICTPRTETTIKNLIKTGRKIFIVTGRSTPAAISYARQIGLEDYMITYNGACIYDLRQNKTIRTITVDLQEAKDAIHIARTNNLLVLAFADDICYYEQENEILPQYLKRLNGQKMETMFGFLDNAPMDRFVKILLLGYEKEVMQAYKDLKDLHDENIYAILTTPGFRDPKNPDTALTCIEVMNRKVNKGKTLEHLLEQHGIRIHEALAFGDDNNDIEMLSMVGWGVAMDNAKEAVKICSNDITLSNDQDGVADFIEKKILF</sequence>
<dbReference type="STRING" id="34097.SAMN02745150_01033"/>
<reference evidence="2" key="1">
    <citation type="submission" date="2016-10" db="EMBL/GenBank/DDBJ databases">
        <authorList>
            <person name="Varghese N."/>
            <person name="Submissions S."/>
        </authorList>
    </citation>
    <scope>NUCLEOTIDE SEQUENCE [LARGE SCALE GENOMIC DNA]</scope>
    <source>
        <strain evidence="2">ATCC 43811</strain>
    </source>
</reference>
<keyword evidence="2" id="KW-1185">Reference proteome</keyword>
<evidence type="ECO:0000313" key="1">
    <source>
        <dbReference type="EMBL" id="SFB84227.1"/>
    </source>
</evidence>
<dbReference type="Pfam" id="PF08282">
    <property type="entry name" value="Hydrolase_3"/>
    <property type="match status" value="1"/>
</dbReference>
<dbReference type="NCBIfam" id="TIGR01484">
    <property type="entry name" value="HAD-SF-IIB"/>
    <property type="match status" value="1"/>
</dbReference>
<dbReference type="GO" id="GO:0000287">
    <property type="term" value="F:magnesium ion binding"/>
    <property type="evidence" value="ECO:0007669"/>
    <property type="project" value="TreeGrafter"/>
</dbReference>
<dbReference type="Proteomes" id="UP000240042">
    <property type="component" value="Unassembled WGS sequence"/>
</dbReference>
<dbReference type="SUPFAM" id="SSF56784">
    <property type="entry name" value="HAD-like"/>
    <property type="match status" value="1"/>
</dbReference>
<organism evidence="1 2">
    <name type="scientific">Brevinema andersonii</name>
    <dbReference type="NCBI Taxonomy" id="34097"/>
    <lineage>
        <taxon>Bacteria</taxon>
        <taxon>Pseudomonadati</taxon>
        <taxon>Spirochaetota</taxon>
        <taxon>Spirochaetia</taxon>
        <taxon>Brevinematales</taxon>
        <taxon>Brevinemataceae</taxon>
        <taxon>Brevinema</taxon>
    </lineage>
</organism>
<dbReference type="GO" id="GO:0005829">
    <property type="term" value="C:cytosol"/>
    <property type="evidence" value="ECO:0007669"/>
    <property type="project" value="TreeGrafter"/>
</dbReference>
<dbReference type="NCBIfam" id="TIGR00099">
    <property type="entry name" value="Cof-subfamily"/>
    <property type="match status" value="1"/>
</dbReference>
<dbReference type="SFLD" id="SFLDS00003">
    <property type="entry name" value="Haloacid_Dehalogenase"/>
    <property type="match status" value="1"/>
</dbReference>
<dbReference type="PANTHER" id="PTHR10000">
    <property type="entry name" value="PHOSPHOSERINE PHOSPHATASE"/>
    <property type="match status" value="1"/>
</dbReference>
<accession>A0A1I1EB27</accession>
<dbReference type="AlphaFoldDB" id="A0A1I1EB27"/>
<protein>
    <recommendedName>
        <fullName evidence="3">Haloacid dehalogenase-like hydrolase</fullName>
    </recommendedName>
</protein>
<dbReference type="RefSeq" id="WP_092319313.1">
    <property type="nucleotide sequence ID" value="NZ_FOKY01000010.1"/>
</dbReference>
<dbReference type="InterPro" id="IPR006379">
    <property type="entry name" value="HAD-SF_hydro_IIB"/>
</dbReference>
<name>A0A1I1EB27_BREAD</name>
<dbReference type="OrthoDB" id="9781413at2"/>
<dbReference type="Gene3D" id="3.30.1240.10">
    <property type="match status" value="1"/>
</dbReference>
<proteinExistence type="predicted"/>
<dbReference type="Gene3D" id="3.40.50.1000">
    <property type="entry name" value="HAD superfamily/HAD-like"/>
    <property type="match status" value="1"/>
</dbReference>
<evidence type="ECO:0008006" key="3">
    <source>
        <dbReference type="Google" id="ProtNLM"/>
    </source>
</evidence>
<dbReference type="InterPro" id="IPR023214">
    <property type="entry name" value="HAD_sf"/>
</dbReference>
<dbReference type="CDD" id="cd07516">
    <property type="entry name" value="HAD_Pase"/>
    <property type="match status" value="1"/>
</dbReference>
<dbReference type="InterPro" id="IPR036412">
    <property type="entry name" value="HAD-like_sf"/>
</dbReference>
<dbReference type="SFLD" id="SFLDG01140">
    <property type="entry name" value="C2.B:_Phosphomannomutase_and_P"/>
    <property type="match status" value="1"/>
</dbReference>
<dbReference type="PANTHER" id="PTHR10000:SF8">
    <property type="entry name" value="HAD SUPERFAMILY HYDROLASE-LIKE, TYPE 3"/>
    <property type="match status" value="1"/>
</dbReference>
<dbReference type="GO" id="GO:0016791">
    <property type="term" value="F:phosphatase activity"/>
    <property type="evidence" value="ECO:0007669"/>
    <property type="project" value="TreeGrafter"/>
</dbReference>